<proteinExistence type="predicted"/>
<dbReference type="EMBL" id="LDAU01000114">
    <property type="protein sequence ID" value="KRX04579.1"/>
    <property type="molecule type" value="Genomic_DNA"/>
</dbReference>
<comment type="caution">
    <text evidence="1">The sequence shown here is derived from an EMBL/GenBank/DDBJ whole genome shotgun (WGS) entry which is preliminary data.</text>
</comment>
<dbReference type="AlphaFoldDB" id="A0A0V0QQM2"/>
<name>A0A0V0QQM2_PSEPJ</name>
<protein>
    <submittedName>
        <fullName evidence="1">Uncharacterized protein</fullName>
    </submittedName>
</protein>
<evidence type="ECO:0000313" key="2">
    <source>
        <dbReference type="Proteomes" id="UP000054937"/>
    </source>
</evidence>
<dbReference type="InParanoid" id="A0A0V0QQM2"/>
<reference evidence="1 2" key="1">
    <citation type="journal article" date="2015" name="Sci. Rep.">
        <title>Genome of the facultative scuticociliatosis pathogen Pseudocohnilembus persalinus provides insight into its virulence through horizontal gene transfer.</title>
        <authorList>
            <person name="Xiong J."/>
            <person name="Wang G."/>
            <person name="Cheng J."/>
            <person name="Tian M."/>
            <person name="Pan X."/>
            <person name="Warren A."/>
            <person name="Jiang C."/>
            <person name="Yuan D."/>
            <person name="Miao W."/>
        </authorList>
    </citation>
    <scope>NUCLEOTIDE SEQUENCE [LARGE SCALE GENOMIC DNA]</scope>
    <source>
        <strain evidence="1">36N120E</strain>
    </source>
</reference>
<sequence>MEKLLFGGIAILSGLNTMIVRTDYNCMLFLFIFNTWERFKAGLIAQLVFDNDYQDLREALSFEGLTNNIQHLFFLKSEQEELPLNQTNNDLLQEQLDIQYQNIKSQNYQLPEQGYRISQRNNINLN</sequence>
<keyword evidence="2" id="KW-1185">Reference proteome</keyword>
<organism evidence="1 2">
    <name type="scientific">Pseudocohnilembus persalinus</name>
    <name type="common">Ciliate</name>
    <dbReference type="NCBI Taxonomy" id="266149"/>
    <lineage>
        <taxon>Eukaryota</taxon>
        <taxon>Sar</taxon>
        <taxon>Alveolata</taxon>
        <taxon>Ciliophora</taxon>
        <taxon>Intramacronucleata</taxon>
        <taxon>Oligohymenophorea</taxon>
        <taxon>Scuticociliatia</taxon>
        <taxon>Philasterida</taxon>
        <taxon>Pseudocohnilembidae</taxon>
        <taxon>Pseudocohnilembus</taxon>
    </lineage>
</organism>
<accession>A0A0V0QQM2</accession>
<evidence type="ECO:0000313" key="1">
    <source>
        <dbReference type="EMBL" id="KRX04579.1"/>
    </source>
</evidence>
<gene>
    <name evidence="1" type="ORF">PPERSA_04394</name>
</gene>
<dbReference type="Proteomes" id="UP000054937">
    <property type="component" value="Unassembled WGS sequence"/>
</dbReference>